<evidence type="ECO:0000256" key="2">
    <source>
        <dbReference type="ARBA" id="ARBA00022448"/>
    </source>
</evidence>
<feature type="transmembrane region" description="Helical" evidence="6">
    <location>
        <begin position="440"/>
        <end position="460"/>
    </location>
</feature>
<protein>
    <submittedName>
        <fullName evidence="7">Amino acid permease</fullName>
    </submittedName>
</protein>
<gene>
    <name evidence="7" type="ORF">C5689_00895</name>
</gene>
<keyword evidence="3 6" id="KW-0812">Transmembrane</keyword>
<dbReference type="AlphaFoldDB" id="A0A2U1SVV3"/>
<feature type="transmembrane region" description="Helical" evidence="6">
    <location>
        <begin position="287"/>
        <end position="311"/>
    </location>
</feature>
<comment type="caution">
    <text evidence="7">The sequence shown here is derived from an EMBL/GenBank/DDBJ whole genome shotgun (WGS) entry which is preliminary data.</text>
</comment>
<evidence type="ECO:0000256" key="1">
    <source>
        <dbReference type="ARBA" id="ARBA00004141"/>
    </source>
</evidence>
<dbReference type="GO" id="GO:0016020">
    <property type="term" value="C:membrane"/>
    <property type="evidence" value="ECO:0007669"/>
    <property type="project" value="UniProtKB-SubCell"/>
</dbReference>
<dbReference type="Gene3D" id="1.20.1740.10">
    <property type="entry name" value="Amino acid/polyamine transporter I"/>
    <property type="match status" value="1"/>
</dbReference>
<keyword evidence="8" id="KW-1185">Reference proteome</keyword>
<evidence type="ECO:0000313" key="8">
    <source>
        <dbReference type="Proteomes" id="UP000245137"/>
    </source>
</evidence>
<dbReference type="RefSeq" id="WP_108915382.1">
    <property type="nucleotide sequence ID" value="NZ_BGJY01000001.1"/>
</dbReference>
<feature type="transmembrane region" description="Helical" evidence="6">
    <location>
        <begin position="383"/>
        <end position="402"/>
    </location>
</feature>
<feature type="transmembrane region" description="Helical" evidence="6">
    <location>
        <begin position="331"/>
        <end position="353"/>
    </location>
</feature>
<keyword evidence="2" id="KW-0813">Transport</keyword>
<feature type="transmembrane region" description="Helical" evidence="6">
    <location>
        <begin position="248"/>
        <end position="266"/>
    </location>
</feature>
<feature type="transmembrane region" description="Helical" evidence="6">
    <location>
        <begin position="74"/>
        <end position="94"/>
    </location>
</feature>
<dbReference type="Proteomes" id="UP000245137">
    <property type="component" value="Unassembled WGS sequence"/>
</dbReference>
<feature type="transmembrane region" description="Helical" evidence="6">
    <location>
        <begin position="174"/>
        <end position="196"/>
    </location>
</feature>
<evidence type="ECO:0000256" key="3">
    <source>
        <dbReference type="ARBA" id="ARBA00022692"/>
    </source>
</evidence>
<proteinExistence type="predicted"/>
<dbReference type="EMBL" id="PUIV01000001">
    <property type="protein sequence ID" value="PWB95703.1"/>
    <property type="molecule type" value="Genomic_DNA"/>
</dbReference>
<dbReference type="OrthoDB" id="9762947at2"/>
<dbReference type="Pfam" id="PF13520">
    <property type="entry name" value="AA_permease_2"/>
    <property type="match status" value="1"/>
</dbReference>
<evidence type="ECO:0000256" key="5">
    <source>
        <dbReference type="ARBA" id="ARBA00023136"/>
    </source>
</evidence>
<evidence type="ECO:0000256" key="4">
    <source>
        <dbReference type="ARBA" id="ARBA00022989"/>
    </source>
</evidence>
<feature type="transmembrane region" description="Helical" evidence="6">
    <location>
        <begin position="208"/>
        <end position="228"/>
    </location>
</feature>
<feature type="transmembrane region" description="Helical" evidence="6">
    <location>
        <begin position="408"/>
        <end position="428"/>
    </location>
</feature>
<reference evidence="7 8" key="1">
    <citation type="journal article" date="2018" name="Appl. Microbiol. Biotechnol.">
        <title>Co-cultivation of the strictly anaerobic methanogen Methanosarcina barkeri with aerobic methanotrophs in an oxygen-limited membrane bioreactor.</title>
        <authorList>
            <person name="In 't Zandt M.H."/>
            <person name="van den Bosch T.J.M."/>
            <person name="Rijkers R."/>
            <person name="van Kessel M.A.H.J."/>
            <person name="Jetten M.S.M."/>
            <person name="Welte C.U."/>
        </authorList>
    </citation>
    <scope>NUCLEOTIDE SEQUENCE [LARGE SCALE GENOMIC DNA]</scope>
    <source>
        <strain evidence="7 8">DSM 17706</strain>
    </source>
</reference>
<accession>A0A2U1SVV3</accession>
<feature type="transmembrane region" description="Helical" evidence="6">
    <location>
        <begin position="466"/>
        <end position="483"/>
    </location>
</feature>
<dbReference type="GO" id="GO:0015171">
    <property type="term" value="F:amino acid transmembrane transporter activity"/>
    <property type="evidence" value="ECO:0007669"/>
    <property type="project" value="TreeGrafter"/>
</dbReference>
<dbReference type="PANTHER" id="PTHR43243:SF4">
    <property type="entry name" value="CATIONIC AMINO ACID TRANSPORTER 4"/>
    <property type="match status" value="1"/>
</dbReference>
<evidence type="ECO:0000313" key="7">
    <source>
        <dbReference type="EMBL" id="PWB95703.1"/>
    </source>
</evidence>
<name>A0A2U1SVV3_METSR</name>
<feature type="transmembrane region" description="Helical" evidence="6">
    <location>
        <begin position="106"/>
        <end position="124"/>
    </location>
</feature>
<keyword evidence="4 6" id="KW-1133">Transmembrane helix</keyword>
<keyword evidence="5 6" id="KW-0472">Membrane</keyword>
<dbReference type="PIRSF" id="PIRSF006060">
    <property type="entry name" value="AA_transporter"/>
    <property type="match status" value="1"/>
</dbReference>
<evidence type="ECO:0000256" key="6">
    <source>
        <dbReference type="SAM" id="Phobius"/>
    </source>
</evidence>
<sequence>MVQDTTTGAPAPTRNFFARKSVDEILAENHLEDGGNFARALGPFSLTALGIGGIIGAGIFVLTGTVAAKFAGPGVVFSFALAGLACAFVALCYSELAALIPVAGSAYTYTYATLGEIFAWIIGWDLVLEYGLGAATVAVGWAGYFNRVLHGLGIDLPPEWTTAYFADPSHAGAAAGHGVFNLPAALVVLALSLLLARGTHESSRFNNFIVFVKLAVVLIVIFFGVSYIDQAHWTPFVPENTGEFGHFGWSGVLRGASVVFFSYIGFDAVSTAAQEAKLPQRDVPIGIIGSLAICTILFVGVAAVATGVVSYTTLNVPDPIAVAMDATGAGWMAWIVKIGALAGLTTVILALLFGQTRVFYSMAHDGMLPSVFARLHPVYKTPAISQVVVGALVAIAAGLFPIEILDEMVSIGTLSAFALVCGAVLYLRRKNPELHRPFRAPGIPWVPICGIFSCLALMGALPIETWIRLFVWMAAGLALYYFYGSLRTRRR</sequence>
<dbReference type="PANTHER" id="PTHR43243">
    <property type="entry name" value="INNER MEMBRANE TRANSPORTER YGJI-RELATED"/>
    <property type="match status" value="1"/>
</dbReference>
<feature type="transmembrane region" description="Helical" evidence="6">
    <location>
        <begin position="46"/>
        <end position="68"/>
    </location>
</feature>
<comment type="subcellular location">
    <subcellularLocation>
        <location evidence="1">Membrane</location>
        <topology evidence="1">Multi-pass membrane protein</topology>
    </subcellularLocation>
</comment>
<dbReference type="InterPro" id="IPR002293">
    <property type="entry name" value="AA/rel_permease1"/>
</dbReference>
<organism evidence="7 8">
    <name type="scientific">Methylosinus sporium</name>
    <dbReference type="NCBI Taxonomy" id="428"/>
    <lineage>
        <taxon>Bacteria</taxon>
        <taxon>Pseudomonadati</taxon>
        <taxon>Pseudomonadota</taxon>
        <taxon>Alphaproteobacteria</taxon>
        <taxon>Hyphomicrobiales</taxon>
        <taxon>Methylocystaceae</taxon>
        <taxon>Methylosinus</taxon>
    </lineage>
</organism>